<keyword evidence="7" id="KW-1133">Transmembrane helix</keyword>
<dbReference type="EC" id="2.4.1.-" evidence="10"/>
<dbReference type="EMBL" id="CAXITT010000016">
    <property type="protein sequence ID" value="CAL1527353.1"/>
    <property type="molecule type" value="Genomic_DNA"/>
</dbReference>
<evidence type="ECO:0000256" key="1">
    <source>
        <dbReference type="ARBA" id="ARBA00004323"/>
    </source>
</evidence>
<dbReference type="Gene3D" id="3.90.550.50">
    <property type="match status" value="1"/>
</dbReference>
<dbReference type="Pfam" id="PF01762">
    <property type="entry name" value="Galactosyl_T"/>
    <property type="match status" value="1"/>
</dbReference>
<keyword evidence="8 10" id="KW-0333">Golgi apparatus</keyword>
<keyword evidence="13" id="KW-1185">Reference proteome</keyword>
<evidence type="ECO:0000256" key="10">
    <source>
        <dbReference type="RuleBase" id="RU363063"/>
    </source>
</evidence>
<dbReference type="GO" id="GO:0006493">
    <property type="term" value="P:protein O-linked glycosylation"/>
    <property type="evidence" value="ECO:0007669"/>
    <property type="project" value="TreeGrafter"/>
</dbReference>
<evidence type="ECO:0000313" key="13">
    <source>
        <dbReference type="Proteomes" id="UP001497497"/>
    </source>
</evidence>
<evidence type="ECO:0000256" key="7">
    <source>
        <dbReference type="ARBA" id="ARBA00022989"/>
    </source>
</evidence>
<evidence type="ECO:0000256" key="8">
    <source>
        <dbReference type="ARBA" id="ARBA00023034"/>
    </source>
</evidence>
<name>A0AAV2H150_LYMST</name>
<organism evidence="12 13">
    <name type="scientific">Lymnaea stagnalis</name>
    <name type="common">Great pond snail</name>
    <name type="synonym">Helix stagnalis</name>
    <dbReference type="NCBI Taxonomy" id="6523"/>
    <lineage>
        <taxon>Eukaryota</taxon>
        <taxon>Metazoa</taxon>
        <taxon>Spiralia</taxon>
        <taxon>Lophotrochozoa</taxon>
        <taxon>Mollusca</taxon>
        <taxon>Gastropoda</taxon>
        <taxon>Heterobranchia</taxon>
        <taxon>Euthyneura</taxon>
        <taxon>Panpulmonata</taxon>
        <taxon>Hygrophila</taxon>
        <taxon>Lymnaeoidea</taxon>
        <taxon>Lymnaeidae</taxon>
        <taxon>Lymnaea</taxon>
    </lineage>
</organism>
<accession>A0AAV2H150</accession>
<comment type="subcellular location">
    <subcellularLocation>
        <location evidence="1 10">Golgi apparatus membrane</location>
        <topology evidence="1 10">Single-pass type II membrane protein</topology>
    </subcellularLocation>
</comment>
<keyword evidence="4" id="KW-0808">Transferase</keyword>
<dbReference type="Proteomes" id="UP001497497">
    <property type="component" value="Unassembled WGS sequence"/>
</dbReference>
<comment type="similarity">
    <text evidence="2 10">Belongs to the glycosyltransferase 31 family.</text>
</comment>
<evidence type="ECO:0000256" key="4">
    <source>
        <dbReference type="ARBA" id="ARBA00022679"/>
    </source>
</evidence>
<evidence type="ECO:0000313" key="12">
    <source>
        <dbReference type="EMBL" id="CAL1527353.1"/>
    </source>
</evidence>
<dbReference type="AlphaFoldDB" id="A0AAV2H150"/>
<keyword evidence="6" id="KW-0735">Signal-anchor</keyword>
<keyword evidence="3 10" id="KW-0328">Glycosyltransferase</keyword>
<feature type="region of interest" description="Disordered" evidence="11">
    <location>
        <begin position="79"/>
        <end position="103"/>
    </location>
</feature>
<comment type="caution">
    <text evidence="12">The sequence shown here is derived from an EMBL/GenBank/DDBJ whole genome shotgun (WGS) entry which is preliminary data.</text>
</comment>
<dbReference type="PANTHER" id="PTHR11214:SF364">
    <property type="entry name" value="HEXOSYLTRANSFERASE"/>
    <property type="match status" value="1"/>
</dbReference>
<keyword evidence="9" id="KW-0472">Membrane</keyword>
<keyword evidence="5" id="KW-0812">Transmembrane</keyword>
<dbReference type="GO" id="GO:0000139">
    <property type="term" value="C:Golgi membrane"/>
    <property type="evidence" value="ECO:0007669"/>
    <property type="project" value="UniProtKB-SubCell"/>
</dbReference>
<evidence type="ECO:0000256" key="9">
    <source>
        <dbReference type="ARBA" id="ARBA00023136"/>
    </source>
</evidence>
<evidence type="ECO:0000256" key="11">
    <source>
        <dbReference type="SAM" id="MobiDB-lite"/>
    </source>
</evidence>
<evidence type="ECO:0000256" key="6">
    <source>
        <dbReference type="ARBA" id="ARBA00022968"/>
    </source>
</evidence>
<evidence type="ECO:0000256" key="3">
    <source>
        <dbReference type="ARBA" id="ARBA00022676"/>
    </source>
</evidence>
<evidence type="ECO:0000256" key="2">
    <source>
        <dbReference type="ARBA" id="ARBA00008661"/>
    </source>
</evidence>
<evidence type="ECO:0000256" key="5">
    <source>
        <dbReference type="ARBA" id="ARBA00022692"/>
    </source>
</evidence>
<dbReference type="PANTHER" id="PTHR11214">
    <property type="entry name" value="BETA-1,3-N-ACETYLGLUCOSAMINYLTRANSFERASE"/>
    <property type="match status" value="1"/>
</dbReference>
<dbReference type="GO" id="GO:0016758">
    <property type="term" value="F:hexosyltransferase activity"/>
    <property type="evidence" value="ECO:0007669"/>
    <property type="project" value="InterPro"/>
</dbReference>
<proteinExistence type="inferred from homology"/>
<dbReference type="InterPro" id="IPR002659">
    <property type="entry name" value="Glyco_trans_31"/>
</dbReference>
<gene>
    <name evidence="12" type="ORF">GSLYS_00001530001</name>
</gene>
<protein>
    <recommendedName>
        <fullName evidence="10">Hexosyltransferase</fullName>
        <ecNumber evidence="10">2.4.1.-</ecNumber>
    </recommendedName>
</protein>
<sequence length="423" mass="48303">MRISRSSKKCLLLGVFLLIHMVCLLLIAAQTYMAWRSSDRFLSEDQTVQMKQFGPNPVSGQLRSSRYQYFPKTAVNTGINPKLNADQGPSPKPTIGRGVSGAPKTTVNTDVAAKLEGMMHEMNASQVSNGAVYPAKRIGSYLWLNPNLCSGVALVDIIIIVHTAPANLERRQRIRDTFGHEPSFLPFHVRVAFMLGKTMNVTLAKWLRSEHVTHKDTVMGDFIDDYHNLTLKGVMGFRWVGEYCGNSKFVLKIDDDVMINMYKLLYSFLNYMGAKSKSIFCNLWHRDRSQILRDGKWKVDPRIFARRQTYPYDYCSGFSVILTSDLMRPMVEAANTSPFFWIDDVYLFGMLPIIVGQVTYYNFAMDKNITKSEALAINCTRSQGPRCPIYASLISDETFWPFWKMISDIYTTSFWHLENKTIT</sequence>
<reference evidence="12 13" key="1">
    <citation type="submission" date="2024-04" db="EMBL/GenBank/DDBJ databases">
        <authorList>
            <consortium name="Genoscope - CEA"/>
            <person name="William W."/>
        </authorList>
    </citation>
    <scope>NUCLEOTIDE SEQUENCE [LARGE SCALE GENOMIC DNA]</scope>
</reference>